<dbReference type="GO" id="GO:0003735">
    <property type="term" value="F:structural constituent of ribosome"/>
    <property type="evidence" value="ECO:0007669"/>
    <property type="project" value="InterPro"/>
</dbReference>
<keyword evidence="2 6" id="KW-0689">Ribosomal protein</keyword>
<evidence type="ECO:0000256" key="5">
    <source>
        <dbReference type="ARBA" id="ARBA00042623"/>
    </source>
</evidence>
<dbReference type="AlphaFoldDB" id="A0A4S2N1Q5"/>
<proteinExistence type="inferred from homology"/>
<gene>
    <name evidence="7" type="ORF">EX30DRAFT_339252</name>
</gene>
<organism evidence="7 8">
    <name type="scientific">Ascodesmis nigricans</name>
    <dbReference type="NCBI Taxonomy" id="341454"/>
    <lineage>
        <taxon>Eukaryota</taxon>
        <taxon>Fungi</taxon>
        <taxon>Dikarya</taxon>
        <taxon>Ascomycota</taxon>
        <taxon>Pezizomycotina</taxon>
        <taxon>Pezizomycetes</taxon>
        <taxon>Pezizales</taxon>
        <taxon>Ascodesmidaceae</taxon>
        <taxon>Ascodesmis</taxon>
    </lineage>
</organism>
<evidence type="ECO:0000256" key="3">
    <source>
        <dbReference type="ARBA" id="ARBA00023274"/>
    </source>
</evidence>
<accession>A0A4S2N1Q5</accession>
<evidence type="ECO:0000256" key="1">
    <source>
        <dbReference type="ARBA" id="ARBA00005251"/>
    </source>
</evidence>
<dbReference type="Proteomes" id="UP000298138">
    <property type="component" value="Unassembled WGS sequence"/>
</dbReference>
<dbReference type="FunFam" id="3.30.230.10:FF:000001">
    <property type="entry name" value="30S ribosomal protein S9"/>
    <property type="match status" value="1"/>
</dbReference>
<evidence type="ECO:0000256" key="6">
    <source>
        <dbReference type="RuleBase" id="RU003815"/>
    </source>
</evidence>
<dbReference type="EMBL" id="ML220114">
    <property type="protein sequence ID" value="TGZ83011.1"/>
    <property type="molecule type" value="Genomic_DNA"/>
</dbReference>
<evidence type="ECO:0000256" key="4">
    <source>
        <dbReference type="ARBA" id="ARBA00039318"/>
    </source>
</evidence>
<sequence>MVAGLVSLRHCCRTILGEAFNTRVALPRASFPHPRPLAGARSFTISHVQQARSILDDEGEVNDDWILKTGTGTSGQGPVNIADELTEEDITPTWAEQQFAVRRVPVSASYFTGNATFVDNLLALRALQRKYELLPTIPKDQVPPVKWKTLVEYNALAGKSVSASKFKQLTNILDRLNIIEPTLMPQDVQDVLAWYKRDTQGAVSTQKERTVDEFGRGYGLGRRKTSVARVYVLEGDGQVYINGKTLAEHFERLHDRESAIWPLLVTDRIDKYNVWATVDGGGKTGQAEALTLGVARALMVHEPALKPALRRAGCVTRDHRMVERKKPGHVKARKMPTWVKR</sequence>
<evidence type="ECO:0000313" key="8">
    <source>
        <dbReference type="Proteomes" id="UP000298138"/>
    </source>
</evidence>
<dbReference type="InterPro" id="IPR000754">
    <property type="entry name" value="Ribosomal_uS9"/>
</dbReference>
<dbReference type="PANTHER" id="PTHR21569">
    <property type="entry name" value="RIBOSOMAL PROTEIN S9"/>
    <property type="match status" value="1"/>
</dbReference>
<dbReference type="InterPro" id="IPR014721">
    <property type="entry name" value="Ribsml_uS5_D2-typ_fold_subgr"/>
</dbReference>
<dbReference type="Pfam" id="PF00380">
    <property type="entry name" value="Ribosomal_S9"/>
    <property type="match status" value="1"/>
</dbReference>
<reference evidence="7 8" key="1">
    <citation type="submission" date="2019-04" db="EMBL/GenBank/DDBJ databases">
        <title>Comparative genomics and transcriptomics to analyze fruiting body development in filamentous ascomycetes.</title>
        <authorList>
            <consortium name="DOE Joint Genome Institute"/>
            <person name="Lutkenhaus R."/>
            <person name="Traeger S."/>
            <person name="Breuer J."/>
            <person name="Kuo A."/>
            <person name="Lipzen A."/>
            <person name="Pangilinan J."/>
            <person name="Dilworth D."/>
            <person name="Sandor L."/>
            <person name="Poggeler S."/>
            <person name="Barry K."/>
            <person name="Grigoriev I.V."/>
            <person name="Nowrousian M."/>
        </authorList>
    </citation>
    <scope>NUCLEOTIDE SEQUENCE [LARGE SCALE GENOMIC DNA]</scope>
    <source>
        <strain evidence="7 8">CBS 389.68</strain>
    </source>
</reference>
<keyword evidence="8" id="KW-1185">Reference proteome</keyword>
<dbReference type="GO" id="GO:0006412">
    <property type="term" value="P:translation"/>
    <property type="evidence" value="ECO:0007669"/>
    <property type="project" value="InterPro"/>
</dbReference>
<dbReference type="OrthoDB" id="10254627at2759"/>
<dbReference type="PANTHER" id="PTHR21569:SF1">
    <property type="entry name" value="SMALL RIBOSOMAL SUBUNIT PROTEIN US9M"/>
    <property type="match status" value="1"/>
</dbReference>
<protein>
    <recommendedName>
        <fullName evidence="4">Small ribosomal subunit protein uS9m</fullName>
    </recommendedName>
    <alternativeName>
        <fullName evidence="5">37S ribosomal protein S9, mitochondrial</fullName>
    </alternativeName>
</protein>
<dbReference type="SUPFAM" id="SSF54211">
    <property type="entry name" value="Ribosomal protein S5 domain 2-like"/>
    <property type="match status" value="1"/>
</dbReference>
<comment type="similarity">
    <text evidence="1 6">Belongs to the universal ribosomal protein uS9 family.</text>
</comment>
<dbReference type="InterPro" id="IPR023035">
    <property type="entry name" value="Ribosomal_uS9_bac/plastid"/>
</dbReference>
<keyword evidence="3 6" id="KW-0687">Ribonucleoprotein</keyword>
<dbReference type="InterPro" id="IPR020568">
    <property type="entry name" value="Ribosomal_Su5_D2-typ_SF"/>
</dbReference>
<dbReference type="NCBIfam" id="NF001099">
    <property type="entry name" value="PRK00132.1"/>
    <property type="match status" value="1"/>
</dbReference>
<dbReference type="InterPro" id="IPR020574">
    <property type="entry name" value="Ribosomal_uS9_CS"/>
</dbReference>
<dbReference type="PROSITE" id="PS00360">
    <property type="entry name" value="RIBOSOMAL_S9"/>
    <property type="match status" value="1"/>
</dbReference>
<name>A0A4S2N1Q5_9PEZI</name>
<dbReference type="Gene3D" id="3.30.230.10">
    <property type="match status" value="1"/>
</dbReference>
<dbReference type="GO" id="GO:0005763">
    <property type="term" value="C:mitochondrial small ribosomal subunit"/>
    <property type="evidence" value="ECO:0007669"/>
    <property type="project" value="TreeGrafter"/>
</dbReference>
<dbReference type="InParanoid" id="A0A4S2N1Q5"/>
<dbReference type="STRING" id="341454.A0A4S2N1Q5"/>
<dbReference type="FunCoup" id="A0A4S2N1Q5">
    <property type="interactions" value="168"/>
</dbReference>
<evidence type="ECO:0000256" key="2">
    <source>
        <dbReference type="ARBA" id="ARBA00022980"/>
    </source>
</evidence>
<dbReference type="GO" id="GO:0003723">
    <property type="term" value="F:RNA binding"/>
    <property type="evidence" value="ECO:0007669"/>
    <property type="project" value="TreeGrafter"/>
</dbReference>
<evidence type="ECO:0000313" key="7">
    <source>
        <dbReference type="EMBL" id="TGZ83011.1"/>
    </source>
</evidence>